<reference evidence="2 3" key="1">
    <citation type="submission" date="2019-12" db="EMBL/GenBank/DDBJ databases">
        <title>Sequence classification of anaerobic respiratory reductive dehalogenases: First we see many, then we see few.</title>
        <authorList>
            <person name="Molenda O."/>
            <person name="Puentes Jacome L.A."/>
            <person name="Cao X."/>
            <person name="Nesbo C.L."/>
            <person name="Tang S."/>
            <person name="Morson N."/>
            <person name="Patron J."/>
            <person name="Lomheim L."/>
            <person name="Wishart D.S."/>
            <person name="Edwards E.A."/>
        </authorList>
    </citation>
    <scope>NUCLEOTIDE SEQUENCE [LARGE SCALE GENOMIC DNA]</scope>
    <source>
        <strain evidence="2 3">12DCA</strain>
    </source>
</reference>
<evidence type="ECO:0000256" key="1">
    <source>
        <dbReference type="SAM" id="SignalP"/>
    </source>
</evidence>
<protein>
    <submittedName>
        <fullName evidence="2">Uncharacterized protein</fullName>
    </submittedName>
</protein>
<dbReference type="EMBL" id="CP046996">
    <property type="protein sequence ID" value="QGZ99765.1"/>
    <property type="molecule type" value="Genomic_DNA"/>
</dbReference>
<dbReference type="AlphaFoldDB" id="A0A857DHR1"/>
<accession>A0A857DHR1</accession>
<feature type="signal peptide" evidence="1">
    <location>
        <begin position="1"/>
        <end position="25"/>
    </location>
</feature>
<organism evidence="2 3">
    <name type="scientific">Dehalobacter restrictus</name>
    <dbReference type="NCBI Taxonomy" id="55583"/>
    <lineage>
        <taxon>Bacteria</taxon>
        <taxon>Bacillati</taxon>
        <taxon>Bacillota</taxon>
        <taxon>Clostridia</taxon>
        <taxon>Eubacteriales</taxon>
        <taxon>Desulfitobacteriaceae</taxon>
        <taxon>Dehalobacter</taxon>
    </lineage>
</organism>
<evidence type="ECO:0000313" key="3">
    <source>
        <dbReference type="Proteomes" id="UP000430508"/>
    </source>
</evidence>
<keyword evidence="1" id="KW-0732">Signal</keyword>
<gene>
    <name evidence="2" type="ORF">GQ588_03420</name>
</gene>
<feature type="chain" id="PRO_5032497984" evidence="1">
    <location>
        <begin position="26"/>
        <end position="122"/>
    </location>
</feature>
<evidence type="ECO:0000313" key="2">
    <source>
        <dbReference type="EMBL" id="QGZ99765.1"/>
    </source>
</evidence>
<dbReference type="RefSeq" id="WP_019225726.1">
    <property type="nucleotide sequence ID" value="NZ_CP046996.1"/>
</dbReference>
<sequence length="122" mass="13647">MNGKKLKITVLILAFCLLCSNAAFAWNMACDSELSSGIINIGGYSVTSTDIVCDEVEAYSELYRNYTLVDYDFVLNYDVTWAQTEVSVGNPLGIQHFAIYGDHRSKDGQVEYNDSSYSMRDI</sequence>
<dbReference type="Proteomes" id="UP000430508">
    <property type="component" value="Chromosome"/>
</dbReference>
<name>A0A857DHR1_9FIRM</name>
<proteinExistence type="predicted"/>